<dbReference type="EMBL" id="DF973275">
    <property type="protein sequence ID" value="GAU23770.1"/>
    <property type="molecule type" value="Genomic_DNA"/>
</dbReference>
<name>A0A2Z6MK08_TRISU</name>
<keyword evidence="2" id="KW-1185">Reference proteome</keyword>
<protein>
    <submittedName>
        <fullName evidence="1">Uncharacterized protein</fullName>
    </submittedName>
</protein>
<evidence type="ECO:0000313" key="1">
    <source>
        <dbReference type="EMBL" id="GAU23770.1"/>
    </source>
</evidence>
<dbReference type="Proteomes" id="UP000242715">
    <property type="component" value="Unassembled WGS sequence"/>
</dbReference>
<sequence length="60" mass="6820">MHLGQKNDVAPAAIVQETSPDSIVKTIALRSQIEQSLRLLMKLLQIKQMLKLIKKIRLNL</sequence>
<organism evidence="1 2">
    <name type="scientific">Trifolium subterraneum</name>
    <name type="common">Subterranean clover</name>
    <dbReference type="NCBI Taxonomy" id="3900"/>
    <lineage>
        <taxon>Eukaryota</taxon>
        <taxon>Viridiplantae</taxon>
        <taxon>Streptophyta</taxon>
        <taxon>Embryophyta</taxon>
        <taxon>Tracheophyta</taxon>
        <taxon>Spermatophyta</taxon>
        <taxon>Magnoliopsida</taxon>
        <taxon>eudicotyledons</taxon>
        <taxon>Gunneridae</taxon>
        <taxon>Pentapetalae</taxon>
        <taxon>rosids</taxon>
        <taxon>fabids</taxon>
        <taxon>Fabales</taxon>
        <taxon>Fabaceae</taxon>
        <taxon>Papilionoideae</taxon>
        <taxon>50 kb inversion clade</taxon>
        <taxon>NPAAA clade</taxon>
        <taxon>Hologalegina</taxon>
        <taxon>IRL clade</taxon>
        <taxon>Trifolieae</taxon>
        <taxon>Trifolium</taxon>
    </lineage>
</organism>
<accession>A0A2Z6MK08</accession>
<proteinExistence type="predicted"/>
<dbReference type="AlphaFoldDB" id="A0A2Z6MK08"/>
<reference evidence="2" key="1">
    <citation type="journal article" date="2017" name="Front. Plant Sci.">
        <title>Climate Clever Clovers: New Paradigm to Reduce the Environmental Footprint of Ruminants by Breeding Low Methanogenic Forages Utilizing Haplotype Variation.</title>
        <authorList>
            <person name="Kaur P."/>
            <person name="Appels R."/>
            <person name="Bayer P.E."/>
            <person name="Keeble-Gagnere G."/>
            <person name="Wang J."/>
            <person name="Hirakawa H."/>
            <person name="Shirasawa K."/>
            <person name="Vercoe P."/>
            <person name="Stefanova K."/>
            <person name="Durmic Z."/>
            <person name="Nichols P."/>
            <person name="Revell C."/>
            <person name="Isobe S.N."/>
            <person name="Edwards D."/>
            <person name="Erskine W."/>
        </authorList>
    </citation>
    <scope>NUCLEOTIDE SEQUENCE [LARGE SCALE GENOMIC DNA]</scope>
    <source>
        <strain evidence="2">cv. Daliak</strain>
    </source>
</reference>
<evidence type="ECO:0000313" key="2">
    <source>
        <dbReference type="Proteomes" id="UP000242715"/>
    </source>
</evidence>
<gene>
    <name evidence="1" type="ORF">TSUD_128750</name>
</gene>